<organism evidence="1">
    <name type="scientific">Arundo donax</name>
    <name type="common">Giant reed</name>
    <name type="synonym">Donax arundinaceus</name>
    <dbReference type="NCBI Taxonomy" id="35708"/>
    <lineage>
        <taxon>Eukaryota</taxon>
        <taxon>Viridiplantae</taxon>
        <taxon>Streptophyta</taxon>
        <taxon>Embryophyta</taxon>
        <taxon>Tracheophyta</taxon>
        <taxon>Spermatophyta</taxon>
        <taxon>Magnoliopsida</taxon>
        <taxon>Liliopsida</taxon>
        <taxon>Poales</taxon>
        <taxon>Poaceae</taxon>
        <taxon>PACMAD clade</taxon>
        <taxon>Arundinoideae</taxon>
        <taxon>Arundineae</taxon>
        <taxon>Arundo</taxon>
    </lineage>
</organism>
<protein>
    <submittedName>
        <fullName evidence="1">Uncharacterized protein</fullName>
    </submittedName>
</protein>
<evidence type="ECO:0000313" key="1">
    <source>
        <dbReference type="EMBL" id="JAD47709.1"/>
    </source>
</evidence>
<name>A0A0A9A7Q6_ARUDO</name>
<reference evidence="1" key="2">
    <citation type="journal article" date="2015" name="Data Brief">
        <title>Shoot transcriptome of the giant reed, Arundo donax.</title>
        <authorList>
            <person name="Barrero R.A."/>
            <person name="Guerrero F.D."/>
            <person name="Moolhuijzen P."/>
            <person name="Goolsby J.A."/>
            <person name="Tidwell J."/>
            <person name="Bellgard S.E."/>
            <person name="Bellgard M.I."/>
        </authorList>
    </citation>
    <scope>NUCLEOTIDE SEQUENCE</scope>
    <source>
        <tissue evidence="1">Shoot tissue taken approximately 20 cm above the soil surface</tissue>
    </source>
</reference>
<reference evidence="1" key="1">
    <citation type="submission" date="2014-09" db="EMBL/GenBank/DDBJ databases">
        <authorList>
            <person name="Magalhaes I.L.F."/>
            <person name="Oliveira U."/>
            <person name="Santos F.R."/>
            <person name="Vidigal T.H.D.A."/>
            <person name="Brescovit A.D."/>
            <person name="Santos A.J."/>
        </authorList>
    </citation>
    <scope>NUCLEOTIDE SEQUENCE</scope>
    <source>
        <tissue evidence="1">Shoot tissue taken approximately 20 cm above the soil surface</tissue>
    </source>
</reference>
<dbReference type="AlphaFoldDB" id="A0A0A9A7Q6"/>
<proteinExistence type="predicted"/>
<sequence>MHQVLGPICHTALGSRAFLTKHRFLAQIFSHCTTFYHLTSLGPPGRYTTHLTWVSLVAT</sequence>
<accession>A0A0A9A7Q6</accession>
<dbReference type="EMBL" id="GBRH01250186">
    <property type="protein sequence ID" value="JAD47709.1"/>
    <property type="molecule type" value="Transcribed_RNA"/>
</dbReference>